<dbReference type="AlphaFoldDB" id="A0A975BTC5"/>
<keyword evidence="2" id="KW-1185">Reference proteome</keyword>
<accession>A0A975BTC5</accession>
<sequence length="38" mass="4293">MQDLPNVIGITTGLEQRSEFGCECYITRVSKYGNEIRA</sequence>
<dbReference type="KEGG" id="dmm:dnm_071920"/>
<name>A0A975BTC5_9BACT</name>
<proteinExistence type="predicted"/>
<gene>
    <name evidence="1" type="ORF">dnm_071920</name>
</gene>
<reference evidence="1" key="1">
    <citation type="journal article" date="2021" name="Microb. Physiol.">
        <title>Proteogenomic Insights into the Physiology of Marine, Sulfate-Reducing, Filamentous Desulfonema limicola and Desulfonema magnum.</title>
        <authorList>
            <person name="Schnaars V."/>
            <person name="Wohlbrand L."/>
            <person name="Scheve S."/>
            <person name="Hinrichs C."/>
            <person name="Reinhardt R."/>
            <person name="Rabus R."/>
        </authorList>
    </citation>
    <scope>NUCLEOTIDE SEQUENCE</scope>
    <source>
        <strain evidence="1">4be13</strain>
    </source>
</reference>
<evidence type="ECO:0000313" key="2">
    <source>
        <dbReference type="Proteomes" id="UP000663722"/>
    </source>
</evidence>
<protein>
    <submittedName>
        <fullName evidence="1">Uncharacterized protein</fullName>
    </submittedName>
</protein>
<dbReference type="EMBL" id="CP061800">
    <property type="protein sequence ID" value="QTA91127.1"/>
    <property type="molecule type" value="Genomic_DNA"/>
</dbReference>
<evidence type="ECO:0000313" key="1">
    <source>
        <dbReference type="EMBL" id="QTA91127.1"/>
    </source>
</evidence>
<organism evidence="1 2">
    <name type="scientific">Desulfonema magnum</name>
    <dbReference type="NCBI Taxonomy" id="45655"/>
    <lineage>
        <taxon>Bacteria</taxon>
        <taxon>Pseudomonadati</taxon>
        <taxon>Thermodesulfobacteriota</taxon>
        <taxon>Desulfobacteria</taxon>
        <taxon>Desulfobacterales</taxon>
        <taxon>Desulfococcaceae</taxon>
        <taxon>Desulfonema</taxon>
    </lineage>
</organism>
<dbReference type="Proteomes" id="UP000663722">
    <property type="component" value="Chromosome"/>
</dbReference>